<evidence type="ECO:0000259" key="8">
    <source>
        <dbReference type="Pfam" id="PF01794"/>
    </source>
</evidence>
<feature type="transmembrane region" description="Helical" evidence="7">
    <location>
        <begin position="175"/>
        <end position="194"/>
    </location>
</feature>
<keyword evidence="7" id="KW-0249">Electron transport</keyword>
<dbReference type="PANTHER" id="PTHR36964:SF1">
    <property type="entry name" value="PROTEIN-METHIONINE-SULFOXIDE REDUCTASE HEME-BINDING SUBUNIT MSRQ"/>
    <property type="match status" value="1"/>
</dbReference>
<keyword evidence="7" id="KW-0997">Cell inner membrane</keyword>
<keyword evidence="2 7" id="KW-0813">Transport</keyword>
<reference evidence="9 10" key="6">
    <citation type="journal article" date="2011" name="Appl. Environ. Microbiol.">
        <title>Involvement of the azorhizobial chromosome partition gene (parA) in the onset of bacteroid differentiation during Sesbania rostrata stem nodule development.</title>
        <authorList>
            <person name="Liu CT."/>
            <person name="Lee KB."/>
            <person name="Wang YS."/>
            <person name="Peng MH."/>
            <person name="Lee KT."/>
            <person name="Suzuki S."/>
            <person name="Suzuki T."/>
            <person name="Oyaizu H."/>
        </authorList>
    </citation>
    <scope>NUCLEOTIDE SEQUENCE [LARGE SCALE GENOMIC DNA]</scope>
    <source>
        <strain evidence="10">ATCC 43989 / DSM 5975 / JCM 20966 / LMG 6465 / NBRC 14845 / NCIMB 13405 / ORS 571</strain>
    </source>
</reference>
<dbReference type="AlphaFoldDB" id="A8IAX5"/>
<dbReference type="KEGG" id="azc:AZC_2576"/>
<evidence type="ECO:0000313" key="10">
    <source>
        <dbReference type="Proteomes" id="UP000000270"/>
    </source>
</evidence>
<dbReference type="Pfam" id="PF01794">
    <property type="entry name" value="Ferric_reduct"/>
    <property type="match status" value="1"/>
</dbReference>
<evidence type="ECO:0000256" key="6">
    <source>
        <dbReference type="ARBA" id="ARBA00023136"/>
    </source>
</evidence>
<evidence type="ECO:0000256" key="3">
    <source>
        <dbReference type="ARBA" id="ARBA00022692"/>
    </source>
</evidence>
<dbReference type="InterPro" id="IPR013130">
    <property type="entry name" value="Fe3_Rdtase_TM_dom"/>
</dbReference>
<dbReference type="eggNOG" id="COG2717">
    <property type="taxonomic scope" value="Bacteria"/>
</dbReference>
<gene>
    <name evidence="7" type="primary">msrQ</name>
    <name evidence="9" type="ordered locus">AZC_2576</name>
</gene>
<keyword evidence="5 7" id="KW-0408">Iron</keyword>
<dbReference type="GO" id="GO:0009055">
    <property type="term" value="F:electron transfer activity"/>
    <property type="evidence" value="ECO:0007669"/>
    <property type="project" value="UniProtKB-UniRule"/>
</dbReference>
<keyword evidence="7" id="KW-0288">FMN</keyword>
<evidence type="ECO:0000256" key="4">
    <source>
        <dbReference type="ARBA" id="ARBA00022989"/>
    </source>
</evidence>
<comment type="function">
    <text evidence="7">Part of the MsrPQ system that repairs oxidized periplasmic proteins containing methionine sulfoxide residues (Met-O), using respiratory chain electrons. Thus protects these proteins from oxidative-stress damage caused by reactive species of oxygen and chlorine generated by the host defense mechanisms. MsrPQ is essential for the maintenance of envelope integrity under bleach stress, rescuing a wide series of structurally unrelated periplasmic proteins from methionine oxidation. MsrQ provides electrons for reduction to the reductase catalytic subunit MsrP, using the quinone pool of the respiratory chain.</text>
</comment>
<feature type="transmembrane region" description="Helical" evidence="7">
    <location>
        <begin position="206"/>
        <end position="227"/>
    </location>
</feature>
<evidence type="ECO:0000313" key="9">
    <source>
        <dbReference type="EMBL" id="BAF88574.1"/>
    </source>
</evidence>
<reference evidence="9 10" key="1">
    <citation type="journal article" date="2007" name="Appl. Environ. Microbiol.">
        <title>Rhizobial factors required for stem nodule maturation and maintenance in Sesbania rostrata-Azorhizobium caulinodans ORS571 symbiosis.</title>
        <authorList>
            <person name="Suzuki S."/>
            <person name="Aono T."/>
            <person name="Lee KB."/>
            <person name="Suzuki T."/>
            <person name="Liu CT."/>
            <person name="Miwa H."/>
            <person name="Wakao S."/>
            <person name="Iki T."/>
            <person name="Oyaizu H."/>
        </authorList>
    </citation>
    <scope>NUCLEOTIDE SEQUENCE [LARGE SCALE GENOMIC DNA]</scope>
    <source>
        <strain evidence="10">ATCC 43989 / DSM 5975 / JCM 20966 / LMG 6465 / NBRC 14845 / NCIMB 13405 / ORS 571</strain>
    </source>
</reference>
<feature type="transmembrane region" description="Helical" evidence="7">
    <location>
        <begin position="117"/>
        <end position="137"/>
    </location>
</feature>
<feature type="transmembrane region" description="Helical" evidence="7">
    <location>
        <begin position="247"/>
        <end position="268"/>
    </location>
</feature>
<feature type="transmembrane region" description="Helical" evidence="7">
    <location>
        <begin position="77"/>
        <end position="97"/>
    </location>
</feature>
<dbReference type="HAMAP" id="MF_01207">
    <property type="entry name" value="MsrQ"/>
    <property type="match status" value="1"/>
</dbReference>
<comment type="caution">
    <text evidence="7">Lacks conserved residue(s) required for the propagation of feature annotation.</text>
</comment>
<feature type="domain" description="Ferric oxidoreductase" evidence="8">
    <location>
        <begin position="51"/>
        <end position="163"/>
    </location>
</feature>
<dbReference type="GO" id="GO:0030091">
    <property type="term" value="P:protein repair"/>
    <property type="evidence" value="ECO:0007669"/>
    <property type="project" value="UniProtKB-UniRule"/>
</dbReference>
<dbReference type="GO" id="GO:0020037">
    <property type="term" value="F:heme binding"/>
    <property type="evidence" value="ECO:0007669"/>
    <property type="project" value="UniProtKB-UniRule"/>
</dbReference>
<keyword evidence="3 7" id="KW-0812">Transmembrane</keyword>
<feature type="transmembrane region" description="Helical" evidence="7">
    <location>
        <begin position="16"/>
        <end position="35"/>
    </location>
</feature>
<comment type="cofactor">
    <cofactor evidence="7">
        <name>heme b</name>
        <dbReference type="ChEBI" id="CHEBI:60344"/>
    </cofactor>
    <text evidence="7">Binds 1 heme b (iron(II)-protoporphyrin IX) group per subunit.</text>
</comment>
<dbReference type="Proteomes" id="UP000000270">
    <property type="component" value="Chromosome"/>
</dbReference>
<keyword evidence="10" id="KW-1185">Reference proteome</keyword>
<proteinExistence type="inferred from homology"/>
<evidence type="ECO:0000256" key="2">
    <source>
        <dbReference type="ARBA" id="ARBA00022448"/>
    </source>
</evidence>
<name>A8IAX5_AZOC5</name>
<keyword evidence="7" id="KW-1003">Cell membrane</keyword>
<dbReference type="STRING" id="438753.AZC_2576"/>
<evidence type="ECO:0000256" key="7">
    <source>
        <dbReference type="HAMAP-Rule" id="MF_01207"/>
    </source>
</evidence>
<comment type="subunit">
    <text evidence="7">Heterodimer of a catalytic subunit (MsrP) and a heme-binding subunit (MsrQ).</text>
</comment>
<reference evidence="9 10" key="3">
    <citation type="journal article" date="2008" name="BMC Genomics">
        <title>The genome of the versatile nitrogen fixer Azorhizobium caulinodans ORS571.</title>
        <authorList>
            <person name="Lee KB."/>
            <person name="Backer P.D."/>
            <person name="Aono T."/>
            <person name="Liu CT."/>
            <person name="Suzuki S."/>
            <person name="Suzuki T."/>
            <person name="Kaneko T."/>
            <person name="Yamada M."/>
            <person name="Tabata S."/>
            <person name="Kupfer D.M."/>
            <person name="Najar F.Z."/>
            <person name="Wiley G.B."/>
            <person name="Roe B."/>
            <person name="Binnewies T.T."/>
            <person name="Ussery D.W."/>
            <person name="D'Haeze W."/>
            <person name="Herder J.D."/>
            <person name="Gevers D."/>
            <person name="Vereecke D."/>
            <person name="Holsters M."/>
            <person name="Oyaizu H."/>
        </authorList>
    </citation>
    <scope>NUCLEOTIDE SEQUENCE [LARGE SCALE GENOMIC DNA]</scope>
    <source>
        <strain evidence="10">ATCC 43989 / DSM 5975 / JCM 20966 / LMG 6465 / NBRC 14845 / NCIMB 13405 / ORS 571</strain>
    </source>
</reference>
<dbReference type="GO" id="GO:0010181">
    <property type="term" value="F:FMN binding"/>
    <property type="evidence" value="ECO:0007669"/>
    <property type="project" value="UniProtKB-UniRule"/>
</dbReference>
<keyword evidence="7" id="KW-0285">Flavoprotein</keyword>
<feature type="transmembrane region" description="Helical" evidence="7">
    <location>
        <begin position="149"/>
        <end position="169"/>
    </location>
</feature>
<organism evidence="9 10">
    <name type="scientific">Azorhizobium caulinodans (strain ATCC 43989 / DSM 5975 / JCM 20966 / LMG 6465 / NBRC 14845 / NCIMB 13405 / ORS 571)</name>
    <dbReference type="NCBI Taxonomy" id="438753"/>
    <lineage>
        <taxon>Bacteria</taxon>
        <taxon>Pseudomonadati</taxon>
        <taxon>Pseudomonadota</taxon>
        <taxon>Alphaproteobacteria</taxon>
        <taxon>Hyphomicrobiales</taxon>
        <taxon>Xanthobacteraceae</taxon>
        <taxon>Azorhizobium</taxon>
    </lineage>
</organism>
<comment type="subcellular location">
    <subcellularLocation>
        <location evidence="7">Cell inner membrane</location>
        <topology evidence="7">Multi-pass membrane protein</topology>
    </subcellularLocation>
    <subcellularLocation>
        <location evidence="1">Membrane</location>
        <topology evidence="1">Multi-pass membrane protein</topology>
    </subcellularLocation>
</comment>
<evidence type="ECO:0000256" key="1">
    <source>
        <dbReference type="ARBA" id="ARBA00004141"/>
    </source>
</evidence>
<feature type="transmembrane region" description="Helical" evidence="7">
    <location>
        <begin position="47"/>
        <end position="65"/>
    </location>
</feature>
<keyword evidence="7" id="KW-0479">Metal-binding</keyword>
<keyword evidence="6 7" id="KW-0472">Membrane</keyword>
<comment type="cofactor">
    <cofactor evidence="7">
        <name>FMN</name>
        <dbReference type="ChEBI" id="CHEBI:58210"/>
    </cofactor>
    <text evidence="7">Binds 1 FMN per subunit.</text>
</comment>
<keyword evidence="7" id="KW-0349">Heme</keyword>
<dbReference type="PANTHER" id="PTHR36964">
    <property type="entry name" value="PROTEIN-METHIONINE-SULFOXIDE REDUCTASE HEME-BINDING SUBUNIT MSRQ"/>
    <property type="match status" value="1"/>
</dbReference>
<dbReference type="GO" id="GO:0005886">
    <property type="term" value="C:plasma membrane"/>
    <property type="evidence" value="ECO:0007669"/>
    <property type="project" value="UniProtKB-SubCell"/>
</dbReference>
<dbReference type="RefSeq" id="WP_012171100.1">
    <property type="nucleotide sequence ID" value="NC_009937.1"/>
</dbReference>
<protein>
    <recommendedName>
        <fullName evidence="7">Protein-methionine-sulfoxide reductase heme-binding subunit MsrQ</fullName>
    </recommendedName>
    <alternativeName>
        <fullName evidence="7">Flavocytochrome MsrQ</fullName>
    </alternativeName>
</protein>
<dbReference type="InterPro" id="IPR022837">
    <property type="entry name" value="MsrQ-like"/>
</dbReference>
<dbReference type="GO" id="GO:0046872">
    <property type="term" value="F:metal ion binding"/>
    <property type="evidence" value="ECO:0007669"/>
    <property type="project" value="UniProtKB-KW"/>
</dbReference>
<accession>A8IAX5</accession>
<dbReference type="GO" id="GO:0016679">
    <property type="term" value="F:oxidoreductase activity, acting on diphenols and related substances as donors"/>
    <property type="evidence" value="ECO:0007669"/>
    <property type="project" value="TreeGrafter"/>
</dbReference>
<keyword evidence="4 7" id="KW-1133">Transmembrane helix</keyword>
<evidence type="ECO:0000256" key="5">
    <source>
        <dbReference type="ARBA" id="ARBA00023004"/>
    </source>
</evidence>
<reference evidence="9 10" key="4">
    <citation type="journal article" date="2009" name="Appl. Environ. Microbiol.">
        <title>Comparative genome-wide transcriptional profiling of Azorhizobium caulinodans ORS571 grown under free-living and symbiotic conditions.</title>
        <authorList>
            <person name="Tsukada S."/>
            <person name="Aono T."/>
            <person name="Akiba N."/>
            <person name="Lee KB."/>
            <person name="Liu CT."/>
            <person name="Toyazaki H."/>
            <person name="Oyaizu H."/>
        </authorList>
    </citation>
    <scope>NUCLEOTIDE SEQUENCE [LARGE SCALE GENOMIC DNA]</scope>
    <source>
        <strain evidence="10">ATCC 43989 / DSM 5975 / JCM 20966 / LMG 6465 / NBRC 14845 / NCIMB 13405 / ORS 571</strain>
    </source>
</reference>
<reference evidence="9 10" key="5">
    <citation type="journal article" date="2010" name="Appl. Environ. Microbiol.">
        <title>phrR-like gene praR of Azorhizobium caulinodans ORS571 is essential for symbiosis with Sesbania rostrata and is involved in expression of reb genes.</title>
        <authorList>
            <person name="Akiba N."/>
            <person name="Aono T."/>
            <person name="Toyazaki H."/>
            <person name="Sato S."/>
            <person name="Oyaizu H."/>
        </authorList>
    </citation>
    <scope>NUCLEOTIDE SEQUENCE [LARGE SCALE GENOMIC DNA]</scope>
    <source>
        <strain evidence="10">ATCC 43989 / DSM 5975 / JCM 20966 / LMG 6465 / NBRC 14845 / NCIMB 13405 / ORS 571</strain>
    </source>
</reference>
<reference evidence="10" key="2">
    <citation type="submission" date="2007-04" db="EMBL/GenBank/DDBJ databases">
        <title>Complete genome sequence of the nitrogen-fixing bacterium Azorhizobium caulinodans ORS571.</title>
        <authorList>
            <person name="Lee K.B."/>
            <person name="Backer P.D."/>
            <person name="Aono T."/>
            <person name="Liu C.T."/>
            <person name="Suzuki S."/>
            <person name="Suzuki T."/>
            <person name="Kaneko T."/>
            <person name="Yamada M."/>
            <person name="Tabata S."/>
            <person name="Kupfer D.M."/>
            <person name="Najar F.Z."/>
            <person name="Wiley G.B."/>
            <person name="Roe B."/>
            <person name="Binnewies T."/>
            <person name="Ussery D."/>
            <person name="Vereecke D."/>
            <person name="Gevers D."/>
            <person name="Holsters M."/>
            <person name="Oyaizu H."/>
        </authorList>
    </citation>
    <scope>NUCLEOTIDE SEQUENCE [LARGE SCALE GENOMIC DNA]</scope>
    <source>
        <strain evidence="10">ATCC 43989 / DSM 5975 / JCM 20966 / LMG 6465 / NBRC 14845 / NCIMB 13405 / ORS 571</strain>
    </source>
</reference>
<comment type="similarity">
    <text evidence="7">Belongs to the MsrQ family.</text>
</comment>
<dbReference type="EMBL" id="AP009384">
    <property type="protein sequence ID" value="BAF88574.1"/>
    <property type="molecule type" value="Genomic_DNA"/>
</dbReference>
<sequence length="281" mass="30164">MSLFHERNGKFSPEKTLALVGSVLPAIWLGAWAVAGDLGARPVSAAIHFSGLWAIRLLLVSLAVTPARRIFHWPKLVLARRILGVAAMCYALLHLGLYAMDQGWNVGTVAREIVLRFYLTIGAVGAAFLVALGATSFDSVIRRMGGKRWNALHATVYGIAILASVHFFIQSKLDVTEAVLTTGLLIWLFAYRIWHRRTNAVGPLALFALAGLSAVLTALLEIAWYGLFTGVSPWLVAQANVQPGLGISPALWVLAAGLGVAFAGTVRLKVLPPAKVARARA</sequence>
<dbReference type="HOGENOM" id="CLU_929883_0_0_5"/>